<dbReference type="RefSeq" id="WP_193781366.1">
    <property type="nucleotide sequence ID" value="NZ_JADDOJ010000064.1"/>
</dbReference>
<name>A0ABR9SHH0_9BURK</name>
<comment type="caution">
    <text evidence="1">The sequence shown here is derived from an EMBL/GenBank/DDBJ whole genome shotgun (WGS) entry which is preliminary data.</text>
</comment>
<evidence type="ECO:0000313" key="2">
    <source>
        <dbReference type="Proteomes" id="UP000715965"/>
    </source>
</evidence>
<dbReference type="EMBL" id="JADDOJ010000064">
    <property type="protein sequence ID" value="MBE7941803.1"/>
    <property type="molecule type" value="Genomic_DNA"/>
</dbReference>
<keyword evidence="2" id="KW-1185">Reference proteome</keyword>
<dbReference type="Proteomes" id="UP000715965">
    <property type="component" value="Unassembled WGS sequence"/>
</dbReference>
<sequence>MDANPAGAAHHPQGLLPWADRLAVAVAVLGLLTLAWQSAERNSQQALQLAALSLAGPAAHVTLPAVQVVGRRDSLGAGAASTAPLA</sequence>
<protein>
    <submittedName>
        <fullName evidence="1">Uncharacterized protein</fullName>
    </submittedName>
</protein>
<organism evidence="1 2">
    <name type="scientific">Ramlibacter aquaticus</name>
    <dbReference type="NCBI Taxonomy" id="2780094"/>
    <lineage>
        <taxon>Bacteria</taxon>
        <taxon>Pseudomonadati</taxon>
        <taxon>Pseudomonadota</taxon>
        <taxon>Betaproteobacteria</taxon>
        <taxon>Burkholderiales</taxon>
        <taxon>Comamonadaceae</taxon>
        <taxon>Ramlibacter</taxon>
    </lineage>
</organism>
<gene>
    <name evidence="1" type="ORF">IM725_14575</name>
</gene>
<reference evidence="1 2" key="1">
    <citation type="submission" date="2020-10" db="EMBL/GenBank/DDBJ databases">
        <title>Draft genome of Ramlibacter aquaticus LMG 30558.</title>
        <authorList>
            <person name="Props R."/>
        </authorList>
    </citation>
    <scope>NUCLEOTIDE SEQUENCE [LARGE SCALE GENOMIC DNA]</scope>
    <source>
        <strain evidence="1 2">LMG 30558</strain>
    </source>
</reference>
<evidence type="ECO:0000313" key="1">
    <source>
        <dbReference type="EMBL" id="MBE7941803.1"/>
    </source>
</evidence>
<proteinExistence type="predicted"/>
<accession>A0ABR9SHH0</accession>